<protein>
    <recommendedName>
        <fullName evidence="4">Secreted protein</fullName>
    </recommendedName>
</protein>
<sequence length="200" mass="22435">MHFASSFLVVCLRSCALFWPVPCAFLELCAICHARPVRRRGRCSRVASASSEHDAWPGYRRISSHLFSYARTALGWTSLVLSYYELQARLDSLTRLTSSDIHHVLSIHMDLSTCSSFSYPLLVPSVVTFFIDAARNSVLILKMQQWIQVIVTCASSPCYLETRIQGPVASCLMVDMVDLWRGNLSLPEEPPLPCGLDRGH</sequence>
<evidence type="ECO:0000256" key="1">
    <source>
        <dbReference type="SAM" id="SignalP"/>
    </source>
</evidence>
<organism evidence="2 3">
    <name type="scientific">Fusarium solani</name>
    <name type="common">Filamentous fungus</name>
    <dbReference type="NCBI Taxonomy" id="169388"/>
    <lineage>
        <taxon>Eukaryota</taxon>
        <taxon>Fungi</taxon>
        <taxon>Dikarya</taxon>
        <taxon>Ascomycota</taxon>
        <taxon>Pezizomycotina</taxon>
        <taxon>Sordariomycetes</taxon>
        <taxon>Hypocreomycetidae</taxon>
        <taxon>Hypocreales</taxon>
        <taxon>Nectriaceae</taxon>
        <taxon>Fusarium</taxon>
        <taxon>Fusarium solani species complex</taxon>
    </lineage>
</organism>
<gene>
    <name evidence="2" type="ORF">B0J15DRAFT_208399</name>
</gene>
<dbReference type="Proteomes" id="UP000736672">
    <property type="component" value="Unassembled WGS sequence"/>
</dbReference>
<comment type="caution">
    <text evidence="2">The sequence shown here is derived from an EMBL/GenBank/DDBJ whole genome shotgun (WGS) entry which is preliminary data.</text>
</comment>
<keyword evidence="1" id="KW-0732">Signal</keyword>
<evidence type="ECO:0000313" key="3">
    <source>
        <dbReference type="Proteomes" id="UP000736672"/>
    </source>
</evidence>
<dbReference type="AlphaFoldDB" id="A0A9P9KZ29"/>
<reference evidence="2" key="1">
    <citation type="journal article" date="2021" name="Nat. Commun.">
        <title>Genetic determinants of endophytism in the Arabidopsis root mycobiome.</title>
        <authorList>
            <person name="Mesny F."/>
            <person name="Miyauchi S."/>
            <person name="Thiergart T."/>
            <person name="Pickel B."/>
            <person name="Atanasova L."/>
            <person name="Karlsson M."/>
            <person name="Huettel B."/>
            <person name="Barry K.W."/>
            <person name="Haridas S."/>
            <person name="Chen C."/>
            <person name="Bauer D."/>
            <person name="Andreopoulos W."/>
            <person name="Pangilinan J."/>
            <person name="LaButti K."/>
            <person name="Riley R."/>
            <person name="Lipzen A."/>
            <person name="Clum A."/>
            <person name="Drula E."/>
            <person name="Henrissat B."/>
            <person name="Kohler A."/>
            <person name="Grigoriev I.V."/>
            <person name="Martin F.M."/>
            <person name="Hacquard S."/>
        </authorList>
    </citation>
    <scope>NUCLEOTIDE SEQUENCE</scope>
    <source>
        <strain evidence="2">FSSC 5 MPI-SDFR-AT-0091</strain>
    </source>
</reference>
<name>A0A9P9KZ29_FUSSL</name>
<keyword evidence="3" id="KW-1185">Reference proteome</keyword>
<evidence type="ECO:0008006" key="4">
    <source>
        <dbReference type="Google" id="ProtNLM"/>
    </source>
</evidence>
<feature type="chain" id="PRO_5040463009" description="Secreted protein" evidence="1">
    <location>
        <begin position="35"/>
        <end position="200"/>
    </location>
</feature>
<proteinExistence type="predicted"/>
<dbReference type="EMBL" id="JAGTJS010000004">
    <property type="protein sequence ID" value="KAH7271243.1"/>
    <property type="molecule type" value="Genomic_DNA"/>
</dbReference>
<evidence type="ECO:0000313" key="2">
    <source>
        <dbReference type="EMBL" id="KAH7271243.1"/>
    </source>
</evidence>
<feature type="signal peptide" evidence="1">
    <location>
        <begin position="1"/>
        <end position="34"/>
    </location>
</feature>
<accession>A0A9P9KZ29</accession>